<name>A0A1E3FJV1_9BURK</name>
<organism evidence="2 5">
    <name type="scientific">Burkholderia contaminans</name>
    <dbReference type="NCBI Taxonomy" id="488447"/>
    <lineage>
        <taxon>Bacteria</taxon>
        <taxon>Pseudomonadati</taxon>
        <taxon>Pseudomonadota</taxon>
        <taxon>Betaproteobacteria</taxon>
        <taxon>Burkholderiales</taxon>
        <taxon>Burkholderiaceae</taxon>
        <taxon>Burkholderia</taxon>
        <taxon>Burkholderia cepacia complex</taxon>
    </lineage>
</organism>
<dbReference type="Gene3D" id="3.30.1540.10">
    <property type="entry name" value="formyl-coa transferase, domain 3"/>
    <property type="match status" value="1"/>
</dbReference>
<dbReference type="EMBL" id="JAGEMX010000007">
    <property type="protein sequence ID" value="MBO1832369.1"/>
    <property type="molecule type" value="Genomic_DNA"/>
</dbReference>
<proteinExistence type="predicted"/>
<dbReference type="Proteomes" id="UP000611459">
    <property type="component" value="Unassembled WGS sequence"/>
</dbReference>
<dbReference type="InterPro" id="IPR050483">
    <property type="entry name" value="CoA-transferase_III_domain"/>
</dbReference>
<dbReference type="GO" id="GO:0008410">
    <property type="term" value="F:CoA-transferase activity"/>
    <property type="evidence" value="ECO:0007669"/>
    <property type="project" value="TreeGrafter"/>
</dbReference>
<dbReference type="InterPro" id="IPR003673">
    <property type="entry name" value="CoA-Trfase_fam_III"/>
</dbReference>
<dbReference type="Gene3D" id="3.40.50.10540">
    <property type="entry name" value="Crotonobetainyl-coa:carnitine coa-transferase, domain 1"/>
    <property type="match status" value="1"/>
</dbReference>
<dbReference type="EMBL" id="CP090641">
    <property type="protein sequence ID" value="WFN19220.1"/>
    <property type="molecule type" value="Genomic_DNA"/>
</dbReference>
<dbReference type="RefSeq" id="WP_039340467.1">
    <property type="nucleotide sequence ID" value="NZ_AP018357.1"/>
</dbReference>
<evidence type="ECO:0000313" key="6">
    <source>
        <dbReference type="Proteomes" id="UP000664048"/>
    </source>
</evidence>
<evidence type="ECO:0000256" key="1">
    <source>
        <dbReference type="ARBA" id="ARBA00022679"/>
    </source>
</evidence>
<dbReference type="AlphaFoldDB" id="A0A1E3FJV1"/>
<gene>
    <name evidence="3" type="ORF">J4M89_23585</name>
    <name evidence="2" type="ORF">JIN94_14410</name>
    <name evidence="4" type="ORF">LXE91_24925</name>
</gene>
<keyword evidence="1 2" id="KW-0808">Transferase</keyword>
<dbReference type="Pfam" id="PF02515">
    <property type="entry name" value="CoA_transf_3"/>
    <property type="match status" value="1"/>
</dbReference>
<dbReference type="InterPro" id="IPR044855">
    <property type="entry name" value="CoA-Trfase_III_dom3_sf"/>
</dbReference>
<protein>
    <submittedName>
        <fullName evidence="2">CoA transferase</fullName>
    </submittedName>
</protein>
<evidence type="ECO:0000313" key="7">
    <source>
        <dbReference type="Proteomes" id="UP001220209"/>
    </source>
</evidence>
<accession>A0A1E3FJV1</accession>
<reference evidence="3 6" key="2">
    <citation type="submission" date="2021-03" db="EMBL/GenBank/DDBJ databases">
        <title>Clinical course, treatment and visual outcome of an outbreak of Burkholderia contaminans endophthalmitis following cataract surgery.</title>
        <authorList>
            <person name="Lind C."/>
            <person name="Olsen K."/>
            <person name="Angelsen N.K."/>
            <person name="Krefting E.A."/>
            <person name="Fossen K."/>
            <person name="Gravningen K."/>
            <person name="Depoorter E."/>
            <person name="Vandamme P."/>
            <person name="Bertelsen G."/>
        </authorList>
    </citation>
    <scope>NUCLEOTIDE SEQUENCE [LARGE SCALE GENOMIC DNA]</scope>
    <source>
        <strain evidence="3 6">51242556</strain>
    </source>
</reference>
<dbReference type="OrthoDB" id="5294844at2"/>
<reference evidence="4 7" key="3">
    <citation type="submission" date="2021-12" db="EMBL/GenBank/DDBJ databases">
        <title>Genomic and phenotypic characterization of three Burkholderia contaminans isolates recovered from different sources.</title>
        <authorList>
            <person name="Lopez De Volder A."/>
            <person name="Fan Y."/>
            <person name="Nunvar J."/>
            <person name="Herrera T."/>
            <person name="Timp W."/>
            <person name="Degrossi J."/>
        </authorList>
    </citation>
    <scope>NUCLEOTIDE SEQUENCE [LARGE SCALE GENOMIC DNA]</scope>
    <source>
        <strain evidence="4 7">LMG 23361</strain>
    </source>
</reference>
<evidence type="ECO:0000313" key="4">
    <source>
        <dbReference type="EMBL" id="WFN19220.1"/>
    </source>
</evidence>
<dbReference type="Proteomes" id="UP001220209">
    <property type="component" value="Chromosome 2"/>
</dbReference>
<dbReference type="SUPFAM" id="SSF89796">
    <property type="entry name" value="CoA-transferase family III (CaiB/BaiF)"/>
    <property type="match status" value="1"/>
</dbReference>
<sequence>MSSALSDVKVLDLSRVLAGPWATQILADLGADVIKVERPALGDETRAWGPPYLRDRDGNTTSESAYFLAANRNKRSLAIDIATAAGQKIIRDLVAKSDVLVENFKTGGLVQYGLDYDSLRELNPRLIYCSVTGYGQSGPYANRPGYDFAIQAMGGLMSITGVPDGQPGAGPQKVGVALTDVMTGIYASSAILAALHHRTVTGVGQRIDLSLLDVQLATLANQASNFLTTGISPVRLGNAHPNIVPYQDFETSDGRIVIAVGNDEQFKALCRTIGCEGLPNEERFATNRRRVEFRTVLIPLLREQIKLWRNAELLAALEAAGVPCSPVNDIGQAFQDPHVSVRGAVVEQPHPLAGIVRTVASPIRMSETPVDYRNPPPLLGQHTREILEGVLGLSNDVIEQLQKQRVIKVLK</sequence>
<dbReference type="PANTHER" id="PTHR48207:SF3">
    <property type="entry name" value="SUCCINATE--HYDROXYMETHYLGLUTARATE COA-TRANSFERASE"/>
    <property type="match status" value="1"/>
</dbReference>
<dbReference type="EMBL" id="JAENIB010000004">
    <property type="protein sequence ID" value="MBK1931076.1"/>
    <property type="molecule type" value="Genomic_DNA"/>
</dbReference>
<evidence type="ECO:0000313" key="3">
    <source>
        <dbReference type="EMBL" id="MBO1832369.1"/>
    </source>
</evidence>
<dbReference type="PANTHER" id="PTHR48207">
    <property type="entry name" value="SUCCINATE--HYDROXYMETHYLGLUTARATE COA-TRANSFERASE"/>
    <property type="match status" value="1"/>
</dbReference>
<evidence type="ECO:0000313" key="5">
    <source>
        <dbReference type="Proteomes" id="UP000611459"/>
    </source>
</evidence>
<dbReference type="InterPro" id="IPR023606">
    <property type="entry name" value="CoA-Trfase_III_dom_1_sf"/>
</dbReference>
<evidence type="ECO:0000313" key="2">
    <source>
        <dbReference type="EMBL" id="MBK1931076.1"/>
    </source>
</evidence>
<dbReference type="GeneID" id="93188656"/>
<dbReference type="Proteomes" id="UP000664048">
    <property type="component" value="Unassembled WGS sequence"/>
</dbReference>
<reference evidence="2" key="1">
    <citation type="submission" date="2021-01" db="EMBL/GenBank/DDBJ databases">
        <title>Outbreak of Burkholderia contaminns endophthalmitis traced to a clinical ventilation system.</title>
        <authorList>
            <person name="Lipuma J."/>
            <person name="Spilker T."/>
            <person name="Kratholm J."/>
        </authorList>
    </citation>
    <scope>NUCLEOTIDE SEQUENCE</scope>
    <source>
        <strain evidence="2">HI4954</strain>
    </source>
</reference>
<keyword evidence="6" id="KW-1185">Reference proteome</keyword>